<gene>
    <name evidence="5" type="ORF">JCM19235_2981</name>
</gene>
<keyword evidence="2" id="KW-0805">Transcription regulation</keyword>
<dbReference type="Pfam" id="PF00455">
    <property type="entry name" value="DeoRC"/>
    <property type="match status" value="1"/>
</dbReference>
<dbReference type="Gene3D" id="1.10.10.10">
    <property type="entry name" value="Winged helix-like DNA-binding domain superfamily/Winged helix DNA-binding domain"/>
    <property type="match status" value="1"/>
</dbReference>
<dbReference type="SMART" id="SM00420">
    <property type="entry name" value="HTH_DEOR"/>
    <property type="match status" value="1"/>
</dbReference>
<name>A0A090S3Z7_9VIBR</name>
<protein>
    <submittedName>
        <fullName evidence="5">Glycerol-3-phosphate regulon repressor GlpR</fullName>
    </submittedName>
</protein>
<keyword evidence="6" id="KW-1185">Reference proteome</keyword>
<dbReference type="STRING" id="990268.JCM19235_2981"/>
<dbReference type="AlphaFoldDB" id="A0A090S3Z7"/>
<comment type="caution">
    <text evidence="5">The sequence shown here is derived from an EMBL/GenBank/DDBJ whole genome shotgun (WGS) entry which is preliminary data.</text>
</comment>
<evidence type="ECO:0000313" key="5">
    <source>
        <dbReference type="EMBL" id="GAL22286.1"/>
    </source>
</evidence>
<dbReference type="SMART" id="SM01134">
    <property type="entry name" value="DeoRC"/>
    <property type="match status" value="1"/>
</dbReference>
<reference evidence="5 6" key="1">
    <citation type="submission" date="2014-09" db="EMBL/GenBank/DDBJ databases">
        <title>Vibrio maritimus JCM 19235. (C45) whole genome shotgun sequence.</title>
        <authorList>
            <person name="Sawabe T."/>
            <person name="Meirelles P."/>
            <person name="Nakanishi M."/>
            <person name="Sayaka M."/>
            <person name="Hattori M."/>
            <person name="Ohkuma M."/>
        </authorList>
    </citation>
    <scope>NUCLEOTIDE SEQUENCE [LARGE SCALE GENOMIC DNA]</scope>
    <source>
        <strain evidence="6">JCM19235</strain>
    </source>
</reference>
<evidence type="ECO:0000313" key="6">
    <source>
        <dbReference type="Proteomes" id="UP000029228"/>
    </source>
</evidence>
<organism evidence="5 6">
    <name type="scientific">Vibrio maritimus</name>
    <dbReference type="NCBI Taxonomy" id="990268"/>
    <lineage>
        <taxon>Bacteria</taxon>
        <taxon>Pseudomonadati</taxon>
        <taxon>Pseudomonadota</taxon>
        <taxon>Gammaproteobacteria</taxon>
        <taxon>Vibrionales</taxon>
        <taxon>Vibrionaceae</taxon>
        <taxon>Vibrio</taxon>
    </lineage>
</organism>
<dbReference type="PANTHER" id="PTHR30363">
    <property type="entry name" value="HTH-TYPE TRANSCRIPTIONAL REGULATOR SRLR-RELATED"/>
    <property type="match status" value="1"/>
</dbReference>
<dbReference type="Proteomes" id="UP000029228">
    <property type="component" value="Unassembled WGS sequence"/>
</dbReference>
<dbReference type="InterPro" id="IPR050313">
    <property type="entry name" value="Carb_Metab_HTH_regulators"/>
</dbReference>
<dbReference type="InterPro" id="IPR036390">
    <property type="entry name" value="WH_DNA-bd_sf"/>
</dbReference>
<dbReference type="Pfam" id="PF08220">
    <property type="entry name" value="HTH_DeoR"/>
    <property type="match status" value="1"/>
</dbReference>
<dbReference type="SUPFAM" id="SSF100950">
    <property type="entry name" value="NagB/RpiA/CoA transferase-like"/>
    <property type="match status" value="1"/>
</dbReference>
<dbReference type="PROSITE" id="PS51000">
    <property type="entry name" value="HTH_DEOR_2"/>
    <property type="match status" value="1"/>
</dbReference>
<sequence length="276" mass="30222">MKRKQRILQLLQTKGTLKTCDISELFSVTPQTVCRDINALCVEGKARRIHGGVTLPATADNCHFNQRAQSNSSGKLAAARVAAKLVTQGQTVFFGYGSTIALVASEIEPALRFKAITNNLDVATALENSNAEVWLAGGLVRNRQRDVTGYSTANFLNSFRADIAFCGIGSINDRGDLLEFHYEEAELTRLILSNSKQRVIVADQTKLERHASVFCSKIRDIDTLVIDNAPANLAQLCRLNSVRLMPANEKNSEITTQAFDSELHFKGFEGSSGLDS</sequence>
<dbReference type="InterPro" id="IPR037171">
    <property type="entry name" value="NagB/RpiA_transferase-like"/>
</dbReference>
<dbReference type="InterPro" id="IPR014036">
    <property type="entry name" value="DeoR-like_C"/>
</dbReference>
<evidence type="ECO:0000256" key="1">
    <source>
        <dbReference type="ARBA" id="ARBA00022491"/>
    </source>
</evidence>
<dbReference type="GO" id="GO:0003700">
    <property type="term" value="F:DNA-binding transcription factor activity"/>
    <property type="evidence" value="ECO:0007669"/>
    <property type="project" value="InterPro"/>
</dbReference>
<evidence type="ECO:0000259" key="4">
    <source>
        <dbReference type="PROSITE" id="PS51000"/>
    </source>
</evidence>
<proteinExistence type="predicted"/>
<keyword evidence="3" id="KW-0804">Transcription</keyword>
<dbReference type="InterPro" id="IPR036388">
    <property type="entry name" value="WH-like_DNA-bd_sf"/>
</dbReference>
<dbReference type="PANTHER" id="PTHR30363:SF4">
    <property type="entry name" value="GLYCEROL-3-PHOSPHATE REGULON REPRESSOR"/>
    <property type="match status" value="1"/>
</dbReference>
<feature type="domain" description="HTH deoR-type" evidence="4">
    <location>
        <begin position="1"/>
        <end position="55"/>
    </location>
</feature>
<dbReference type="InterPro" id="IPR001034">
    <property type="entry name" value="DeoR_HTH"/>
</dbReference>
<keyword evidence="1" id="KW-0678">Repressor</keyword>
<dbReference type="OrthoDB" id="9814815at2"/>
<accession>A0A090S3Z7</accession>
<evidence type="ECO:0000256" key="2">
    <source>
        <dbReference type="ARBA" id="ARBA00023015"/>
    </source>
</evidence>
<dbReference type="EMBL" id="BBMR01000012">
    <property type="protein sequence ID" value="GAL22286.1"/>
    <property type="molecule type" value="Genomic_DNA"/>
</dbReference>
<dbReference type="SUPFAM" id="SSF46785">
    <property type="entry name" value="Winged helix' DNA-binding domain"/>
    <property type="match status" value="1"/>
</dbReference>
<dbReference type="PRINTS" id="PR00037">
    <property type="entry name" value="HTHLACR"/>
</dbReference>
<dbReference type="Gene3D" id="3.40.50.1360">
    <property type="match status" value="1"/>
</dbReference>
<evidence type="ECO:0000256" key="3">
    <source>
        <dbReference type="ARBA" id="ARBA00023163"/>
    </source>
</evidence>